<dbReference type="eggNOG" id="ENOG5033MY5">
    <property type="taxonomic scope" value="Bacteria"/>
</dbReference>
<reference evidence="1 2" key="1">
    <citation type="submission" date="2013-02" db="EMBL/GenBank/DDBJ databases">
        <title>Genome sequence of Clostridium saccharoperbutylacetonicum N1-4(HMT).</title>
        <authorList>
            <person name="Poehlein A."/>
            <person name="Daniel R."/>
        </authorList>
    </citation>
    <scope>NUCLEOTIDE SEQUENCE [LARGE SCALE GENOMIC DNA]</scope>
    <source>
        <strain evidence="2">N1-4(HMT)</strain>
    </source>
</reference>
<dbReference type="AlphaFoldDB" id="M1LNE2"/>
<dbReference type="PANTHER" id="PTHR39179:SF1">
    <property type="entry name" value="SPORE COAT PROTEIN I"/>
    <property type="match status" value="1"/>
</dbReference>
<dbReference type="GO" id="GO:0042601">
    <property type="term" value="C:endospore-forming forespore"/>
    <property type="evidence" value="ECO:0007669"/>
    <property type="project" value="TreeGrafter"/>
</dbReference>
<dbReference type="RefSeq" id="WP_015390651.1">
    <property type="nucleotide sequence ID" value="NC_020291.1"/>
</dbReference>
<accession>M1LNE2</accession>
<organism evidence="1 2">
    <name type="scientific">Clostridium saccharoperbutylacetonicum N1-4(HMT)</name>
    <dbReference type="NCBI Taxonomy" id="931276"/>
    <lineage>
        <taxon>Bacteria</taxon>
        <taxon>Bacillati</taxon>
        <taxon>Bacillota</taxon>
        <taxon>Clostridia</taxon>
        <taxon>Eubacteriales</taxon>
        <taxon>Clostridiaceae</taxon>
        <taxon>Clostridium</taxon>
    </lineage>
</organism>
<dbReference type="HOGENOM" id="CLU_089578_0_0_9"/>
<gene>
    <name evidence="1" type="ORF">Cspa_c05310</name>
</gene>
<evidence type="ECO:0000313" key="2">
    <source>
        <dbReference type="Proteomes" id="UP000011728"/>
    </source>
</evidence>
<evidence type="ECO:0008006" key="3">
    <source>
        <dbReference type="Google" id="ProtNLM"/>
    </source>
</evidence>
<dbReference type="InterPro" id="IPR047175">
    <property type="entry name" value="CotS-like"/>
</dbReference>
<keyword evidence="2" id="KW-1185">Reference proteome</keyword>
<dbReference type="PANTHER" id="PTHR39179">
    <property type="entry name" value="SPORE COAT PROTEIN I"/>
    <property type="match status" value="1"/>
</dbReference>
<dbReference type="PATRIC" id="fig|931276.5.peg.491"/>
<proteinExistence type="predicted"/>
<sequence>MEELLINQYLRKKGIIVNGKYFGTDKNLEWKDVISQIEIIVELHKTLIRCKFEEISGIRSIIGKEVESYKVQIKKLQMHYDYIVSKASPNEVEKLILSEGKIMLRQAKIALKYIYEHDYFGVIKRSMNREEICIGRVDSSNLKKVEGEFKIGTLKGMSYNLVEEDLYNYIKKLQRKGADIDEVELIKNFVYKSHLSYNSLDYLKGLCSYPKDFLKAWDRYKERKKEKTDDEVALELKKSLSYESKSFIINGQ</sequence>
<evidence type="ECO:0000313" key="1">
    <source>
        <dbReference type="EMBL" id="AGF54325.1"/>
    </source>
</evidence>
<dbReference type="Proteomes" id="UP000011728">
    <property type="component" value="Chromosome"/>
</dbReference>
<dbReference type="Gene3D" id="3.90.1200.10">
    <property type="match status" value="1"/>
</dbReference>
<dbReference type="STRING" id="36745.CLSAP_05360"/>
<protein>
    <recommendedName>
        <fullName evidence="3">Spore coat protein</fullName>
    </recommendedName>
</protein>
<name>M1LNE2_9CLOT</name>
<dbReference type="EMBL" id="CP004121">
    <property type="protein sequence ID" value="AGF54325.1"/>
    <property type="molecule type" value="Genomic_DNA"/>
</dbReference>
<dbReference type="KEGG" id="csr:Cspa_c05310"/>